<keyword evidence="5" id="KW-1185">Reference proteome</keyword>
<evidence type="ECO:0000256" key="2">
    <source>
        <dbReference type="SAM" id="Phobius"/>
    </source>
</evidence>
<feature type="transmembrane region" description="Helical" evidence="2">
    <location>
        <begin position="295"/>
        <end position="314"/>
    </location>
</feature>
<keyword evidence="2" id="KW-1133">Transmembrane helix</keyword>
<evidence type="ECO:0000259" key="3">
    <source>
        <dbReference type="Pfam" id="PF18142"/>
    </source>
</evidence>
<feature type="domain" description="SMODS and SLOG-associating 2TM effector" evidence="3">
    <location>
        <begin position="251"/>
        <end position="353"/>
    </location>
</feature>
<feature type="compositionally biased region" description="Basic and acidic residues" evidence="1">
    <location>
        <begin position="38"/>
        <end position="48"/>
    </location>
</feature>
<evidence type="ECO:0000256" key="1">
    <source>
        <dbReference type="SAM" id="MobiDB-lite"/>
    </source>
</evidence>
<keyword evidence="2" id="KW-0812">Transmembrane</keyword>
<proteinExistence type="predicted"/>
<dbReference type="AlphaFoldDB" id="A0A0H2RNG9"/>
<feature type="region of interest" description="Disordered" evidence="1">
    <location>
        <begin position="402"/>
        <end position="437"/>
    </location>
</feature>
<feature type="transmembrane region" description="Helical" evidence="2">
    <location>
        <begin position="267"/>
        <end position="289"/>
    </location>
</feature>
<dbReference type="NCBIfam" id="NF033635">
    <property type="entry name" value="SLATT_fungal"/>
    <property type="match status" value="1"/>
</dbReference>
<gene>
    <name evidence="4" type="ORF">SCHPADRAFT_940292</name>
</gene>
<dbReference type="InParanoid" id="A0A0H2RNG9"/>
<dbReference type="EMBL" id="KQ085958">
    <property type="protein sequence ID" value="KLO13500.1"/>
    <property type="molecule type" value="Genomic_DNA"/>
</dbReference>
<sequence length="437" mass="48347">MFSPTHKDRAYDRDSHIEALGHVPTLTFTPPAVSSKLAPDHNRQDGSSHSDNFGSGSALPPPTAPPVPPRMSSPPLSPPLPPATIPSDVDWQHQHQQYQQHQAQVEQHQERWSGGSQHTSVTFPSPAHLSIAPRIATVHDHEHAISPGHPTRAHSEISMISEKGSAYGIDLEKGHQDIPTNTNTVLVDEDISTMDRKTIQRILFVRLVRFLFCIGTRPKQPEGDTKEKMFKKSDFAKGTVGDRIFPTLQSAMKEHKKYKREAERMNTILVVAIGLQVVLSALITALSAVTTGRSTSVMTSILGGAGTVVASYLAHAKGTDKLDTYQKRVIDLEKFIRECKAFLKDYGDVQMDSCEKTHGDHSGTQAGGQHGVLSKEELKIRMLDEHIHELRSHFEMLLGNFDSRRKGQPTSQQMSGEQSSFSMSSKMTTGHSVPWRN</sequence>
<dbReference type="Proteomes" id="UP000053477">
    <property type="component" value="Unassembled WGS sequence"/>
</dbReference>
<accession>A0A0H2RNG9</accession>
<organism evidence="4 5">
    <name type="scientific">Schizopora paradoxa</name>
    <dbReference type="NCBI Taxonomy" id="27342"/>
    <lineage>
        <taxon>Eukaryota</taxon>
        <taxon>Fungi</taxon>
        <taxon>Dikarya</taxon>
        <taxon>Basidiomycota</taxon>
        <taxon>Agaricomycotina</taxon>
        <taxon>Agaricomycetes</taxon>
        <taxon>Hymenochaetales</taxon>
        <taxon>Schizoporaceae</taxon>
        <taxon>Schizopora</taxon>
    </lineage>
</organism>
<dbReference type="STRING" id="27342.A0A0H2RNG9"/>
<feature type="compositionally biased region" description="Low complexity" evidence="1">
    <location>
        <begin position="411"/>
        <end position="427"/>
    </location>
</feature>
<name>A0A0H2RNG9_9AGAM</name>
<evidence type="ECO:0000313" key="5">
    <source>
        <dbReference type="Proteomes" id="UP000053477"/>
    </source>
</evidence>
<feature type="compositionally biased region" description="Pro residues" evidence="1">
    <location>
        <begin position="59"/>
        <end position="84"/>
    </location>
</feature>
<feature type="compositionally biased region" description="Low complexity" evidence="1">
    <location>
        <begin position="94"/>
        <end position="106"/>
    </location>
</feature>
<feature type="region of interest" description="Disordered" evidence="1">
    <location>
        <begin position="31"/>
        <end position="121"/>
    </location>
</feature>
<dbReference type="Pfam" id="PF18142">
    <property type="entry name" value="SLATT_fungal"/>
    <property type="match status" value="1"/>
</dbReference>
<evidence type="ECO:0000313" key="4">
    <source>
        <dbReference type="EMBL" id="KLO13500.1"/>
    </source>
</evidence>
<keyword evidence="2" id="KW-0472">Membrane</keyword>
<dbReference type="InterPro" id="IPR041622">
    <property type="entry name" value="SLATT_fungi"/>
</dbReference>
<reference evidence="4 5" key="1">
    <citation type="submission" date="2015-04" db="EMBL/GenBank/DDBJ databases">
        <title>Complete genome sequence of Schizopora paradoxa KUC8140, a cosmopolitan wood degrader in East Asia.</title>
        <authorList>
            <consortium name="DOE Joint Genome Institute"/>
            <person name="Min B."/>
            <person name="Park H."/>
            <person name="Jang Y."/>
            <person name="Kim J.-J."/>
            <person name="Kim K.H."/>
            <person name="Pangilinan J."/>
            <person name="Lipzen A."/>
            <person name="Riley R."/>
            <person name="Grigoriev I.V."/>
            <person name="Spatafora J.W."/>
            <person name="Choi I.-G."/>
        </authorList>
    </citation>
    <scope>NUCLEOTIDE SEQUENCE [LARGE SCALE GENOMIC DNA]</scope>
    <source>
        <strain evidence="4 5">KUC8140</strain>
    </source>
</reference>
<dbReference type="OrthoDB" id="3245801at2759"/>
<protein>
    <recommendedName>
        <fullName evidence="3">SMODS and SLOG-associating 2TM effector domain-containing protein</fullName>
    </recommendedName>
</protein>